<dbReference type="PANTHER" id="PTHR12550">
    <property type="entry name" value="HEPATOMA-DERIVED GROWTH FACTOR-RELATED"/>
    <property type="match status" value="1"/>
</dbReference>
<feature type="region of interest" description="Disordered" evidence="1">
    <location>
        <begin position="57"/>
        <end position="84"/>
    </location>
</feature>
<name>A0A9D4W1U9_PEA</name>
<feature type="compositionally biased region" description="Acidic residues" evidence="1">
    <location>
        <begin position="60"/>
        <end position="71"/>
    </location>
</feature>
<feature type="region of interest" description="Disordered" evidence="1">
    <location>
        <begin position="137"/>
        <end position="165"/>
    </location>
</feature>
<sequence length="165" mass="18336">IRELDLYSSISAGVFSRRSLKTERAMDDPIREMEGMHVDEYGSNSSLQLPGFCMPRMLKDEDEDDNEESDSDGGNFEAVTPEHISEVHEMTSTIDKHRHILEDVDGELEMEDVAPTHDVEMNSFCNVERGNTSQFEKNISLSAAPLPQPVPQSSPLPPSAPPPPP</sequence>
<evidence type="ECO:0000256" key="1">
    <source>
        <dbReference type="SAM" id="MobiDB-lite"/>
    </source>
</evidence>
<dbReference type="Gramene" id="Psat06G0122100-T6">
    <property type="protein sequence ID" value="KAI5394469.1"/>
    <property type="gene ID" value="KIW84_061221"/>
</dbReference>
<dbReference type="EMBL" id="JAMSHJ010000006">
    <property type="protein sequence ID" value="KAI5394469.1"/>
    <property type="molecule type" value="Genomic_DNA"/>
</dbReference>
<protein>
    <submittedName>
        <fullName evidence="2">Variant 6, Protein HUA2-LIKE 2</fullName>
    </submittedName>
</protein>
<reference evidence="2 3" key="1">
    <citation type="journal article" date="2022" name="Nat. Genet.">
        <title>Improved pea reference genome and pan-genome highlight genomic features and evolutionary characteristics.</title>
        <authorList>
            <person name="Yang T."/>
            <person name="Liu R."/>
            <person name="Luo Y."/>
            <person name="Hu S."/>
            <person name="Wang D."/>
            <person name="Wang C."/>
            <person name="Pandey M.K."/>
            <person name="Ge S."/>
            <person name="Xu Q."/>
            <person name="Li N."/>
            <person name="Li G."/>
            <person name="Huang Y."/>
            <person name="Saxena R.K."/>
            <person name="Ji Y."/>
            <person name="Li M."/>
            <person name="Yan X."/>
            <person name="He Y."/>
            <person name="Liu Y."/>
            <person name="Wang X."/>
            <person name="Xiang C."/>
            <person name="Varshney R.K."/>
            <person name="Ding H."/>
            <person name="Gao S."/>
            <person name="Zong X."/>
        </authorList>
    </citation>
    <scope>NUCLEOTIDE SEQUENCE [LARGE SCALE GENOMIC DNA]</scope>
    <source>
        <strain evidence="2 3">cv. Zhongwan 6</strain>
    </source>
</reference>
<accession>A0A9D4W1U9</accession>
<organism evidence="2 3">
    <name type="scientific">Pisum sativum</name>
    <name type="common">Garden pea</name>
    <name type="synonym">Lathyrus oleraceus</name>
    <dbReference type="NCBI Taxonomy" id="3888"/>
    <lineage>
        <taxon>Eukaryota</taxon>
        <taxon>Viridiplantae</taxon>
        <taxon>Streptophyta</taxon>
        <taxon>Embryophyta</taxon>
        <taxon>Tracheophyta</taxon>
        <taxon>Spermatophyta</taxon>
        <taxon>Magnoliopsida</taxon>
        <taxon>eudicotyledons</taxon>
        <taxon>Gunneridae</taxon>
        <taxon>Pentapetalae</taxon>
        <taxon>rosids</taxon>
        <taxon>fabids</taxon>
        <taxon>Fabales</taxon>
        <taxon>Fabaceae</taxon>
        <taxon>Papilionoideae</taxon>
        <taxon>50 kb inversion clade</taxon>
        <taxon>NPAAA clade</taxon>
        <taxon>Hologalegina</taxon>
        <taxon>IRL clade</taxon>
        <taxon>Fabeae</taxon>
        <taxon>Lathyrus</taxon>
    </lineage>
</organism>
<feature type="non-terminal residue" evidence="2">
    <location>
        <position position="1"/>
    </location>
</feature>
<feature type="compositionally biased region" description="Pro residues" evidence="1">
    <location>
        <begin position="146"/>
        <end position="165"/>
    </location>
</feature>
<dbReference type="Proteomes" id="UP001058974">
    <property type="component" value="Chromosome 6"/>
</dbReference>
<dbReference type="PANTHER" id="PTHR12550:SF80">
    <property type="entry name" value="TUDOR_PWWP_MBT SUPERFAMILY PROTEIN"/>
    <property type="match status" value="1"/>
</dbReference>
<gene>
    <name evidence="2" type="ORF">KIW84_061221</name>
</gene>
<comment type="caution">
    <text evidence="2">The sequence shown here is derived from an EMBL/GenBank/DDBJ whole genome shotgun (WGS) entry which is preliminary data.</text>
</comment>
<evidence type="ECO:0000313" key="2">
    <source>
        <dbReference type="EMBL" id="KAI5394469.1"/>
    </source>
</evidence>
<proteinExistence type="predicted"/>
<dbReference type="AlphaFoldDB" id="A0A9D4W1U9"/>
<feature type="non-terminal residue" evidence="2">
    <location>
        <position position="165"/>
    </location>
</feature>
<evidence type="ECO:0000313" key="3">
    <source>
        <dbReference type="Proteomes" id="UP001058974"/>
    </source>
</evidence>
<keyword evidence="3" id="KW-1185">Reference proteome</keyword>